<evidence type="ECO:0000256" key="2">
    <source>
        <dbReference type="ARBA" id="ARBA00035112"/>
    </source>
</evidence>
<reference evidence="6" key="1">
    <citation type="journal article" date="2015" name="Genome Announc.">
        <title>Genome sequence of the AIDS-associated pathogen Penicillium marneffei (ATCC18224) and its near taxonomic relative Talaromyces stipitatus (ATCC10500).</title>
        <authorList>
            <person name="Nierman W.C."/>
            <person name="Fedorova-Abrams N.D."/>
            <person name="Andrianopoulos A."/>
        </authorList>
    </citation>
    <scope>NUCLEOTIDE SEQUENCE [LARGE SCALE GENOMIC DNA]</scope>
    <source>
        <strain evidence="6">ATCC 10500 / CBS 375.48 / QM 6759 / NRRL 1006</strain>
    </source>
</reference>
<name>B8MI66_TALSN</name>
<evidence type="ECO:0000313" key="5">
    <source>
        <dbReference type="EMBL" id="EED17228.1"/>
    </source>
</evidence>
<feature type="transmembrane region" description="Helical" evidence="4">
    <location>
        <begin position="45"/>
        <end position="68"/>
    </location>
</feature>
<organism evidence="5 6">
    <name type="scientific">Talaromyces stipitatus (strain ATCC 10500 / CBS 375.48 / QM 6759 / NRRL 1006)</name>
    <name type="common">Penicillium stipitatum</name>
    <dbReference type="NCBI Taxonomy" id="441959"/>
    <lineage>
        <taxon>Eukaryota</taxon>
        <taxon>Fungi</taxon>
        <taxon>Dikarya</taxon>
        <taxon>Ascomycota</taxon>
        <taxon>Pezizomycotina</taxon>
        <taxon>Eurotiomycetes</taxon>
        <taxon>Eurotiomycetidae</taxon>
        <taxon>Eurotiales</taxon>
        <taxon>Trichocomaceae</taxon>
        <taxon>Talaromyces</taxon>
        <taxon>Talaromyces sect. Talaromyces</taxon>
    </lineage>
</organism>
<keyword evidence="4" id="KW-0472">Membrane</keyword>
<dbReference type="PhylomeDB" id="B8MI66"/>
<dbReference type="InParanoid" id="B8MI66"/>
<evidence type="ECO:0000256" key="3">
    <source>
        <dbReference type="SAM" id="MobiDB-lite"/>
    </source>
</evidence>
<keyword evidence="6" id="KW-1185">Reference proteome</keyword>
<dbReference type="eggNOG" id="ENOG502T1QG">
    <property type="taxonomic scope" value="Eukaryota"/>
</dbReference>
<dbReference type="OrthoDB" id="4217948at2759"/>
<dbReference type="HOGENOM" id="CLU_042941_0_2_1"/>
<feature type="region of interest" description="Disordered" evidence="3">
    <location>
        <begin position="1"/>
        <end position="23"/>
    </location>
</feature>
<sequence length="275" mass="32174">MVDDLRLSSDSDDERSEDRDDEKLLKSEIKSDFYPNDRSNRPRKLFLVLVAGFFINVVWTSALVWKWISLQSSVCIKESLLPGPLVMIYSPAREAVKYEIVETNTTIDSSNVYMGKPRPEQTLAWEEITKWRNIAVSKDDLEKIGQDSIELADGTGYMATLEVFHHIHCLDFIRMYIFKDYYDTHENENLRWKHVDHCIEILRTSAMCQADISLVTWQWVDRQELPFANFDVKHECRNWDSILEWTKNHQAAASAIVRPPEKTWPPHPQGKQLDE</sequence>
<evidence type="ECO:0000313" key="6">
    <source>
        <dbReference type="Proteomes" id="UP000001745"/>
    </source>
</evidence>
<dbReference type="AlphaFoldDB" id="B8MI66"/>
<proteinExistence type="inferred from homology"/>
<dbReference type="RefSeq" id="XP_002484462.1">
    <property type="nucleotide sequence ID" value="XM_002484417.1"/>
</dbReference>
<keyword evidence="4" id="KW-0812">Transmembrane</keyword>
<evidence type="ECO:0000256" key="4">
    <source>
        <dbReference type="SAM" id="Phobius"/>
    </source>
</evidence>
<dbReference type="GO" id="GO:0043386">
    <property type="term" value="P:mycotoxin biosynthetic process"/>
    <property type="evidence" value="ECO:0007669"/>
    <property type="project" value="InterPro"/>
</dbReference>
<dbReference type="PANTHER" id="PTHR33365:SF4">
    <property type="entry name" value="CYCLOCHLOROTINE BIOSYNTHESIS PROTEIN O"/>
    <property type="match status" value="1"/>
</dbReference>
<evidence type="ECO:0008006" key="7">
    <source>
        <dbReference type="Google" id="ProtNLM"/>
    </source>
</evidence>
<accession>B8MI66</accession>
<protein>
    <recommendedName>
        <fullName evidence="7">Tat pathway signal sequence</fullName>
    </recommendedName>
</protein>
<dbReference type="Proteomes" id="UP000001745">
    <property type="component" value="Unassembled WGS sequence"/>
</dbReference>
<evidence type="ECO:0000256" key="1">
    <source>
        <dbReference type="ARBA" id="ARBA00004685"/>
    </source>
</evidence>
<comment type="similarity">
    <text evidence="2">Belongs to the ustYa family.</text>
</comment>
<dbReference type="STRING" id="441959.B8MI66"/>
<dbReference type="VEuPathDB" id="FungiDB:TSTA_022820"/>
<keyword evidence="4" id="KW-1133">Transmembrane helix</keyword>
<dbReference type="GeneID" id="8107119"/>
<dbReference type="PANTHER" id="PTHR33365">
    <property type="entry name" value="YALI0B05434P"/>
    <property type="match status" value="1"/>
</dbReference>
<comment type="pathway">
    <text evidence="1">Mycotoxin biosynthesis.</text>
</comment>
<dbReference type="InterPro" id="IPR021765">
    <property type="entry name" value="UstYa-like"/>
</dbReference>
<dbReference type="Pfam" id="PF11807">
    <property type="entry name" value="UstYa"/>
    <property type="match status" value="1"/>
</dbReference>
<gene>
    <name evidence="5" type="ORF">TSTA_022820</name>
</gene>
<dbReference type="EMBL" id="EQ962656">
    <property type="protein sequence ID" value="EED17228.1"/>
    <property type="molecule type" value="Genomic_DNA"/>
</dbReference>